<dbReference type="AlphaFoldDB" id="A0AAV4VNK2"/>
<dbReference type="Proteomes" id="UP001054837">
    <property type="component" value="Unassembled WGS sequence"/>
</dbReference>
<evidence type="ECO:0000313" key="1">
    <source>
        <dbReference type="EMBL" id="GIY71179.1"/>
    </source>
</evidence>
<comment type="caution">
    <text evidence="1">The sequence shown here is derived from an EMBL/GenBank/DDBJ whole genome shotgun (WGS) entry which is preliminary data.</text>
</comment>
<organism evidence="1 2">
    <name type="scientific">Caerostris darwini</name>
    <dbReference type="NCBI Taxonomy" id="1538125"/>
    <lineage>
        <taxon>Eukaryota</taxon>
        <taxon>Metazoa</taxon>
        <taxon>Ecdysozoa</taxon>
        <taxon>Arthropoda</taxon>
        <taxon>Chelicerata</taxon>
        <taxon>Arachnida</taxon>
        <taxon>Araneae</taxon>
        <taxon>Araneomorphae</taxon>
        <taxon>Entelegynae</taxon>
        <taxon>Araneoidea</taxon>
        <taxon>Araneidae</taxon>
        <taxon>Caerostris</taxon>
    </lineage>
</organism>
<keyword evidence="2" id="KW-1185">Reference proteome</keyword>
<proteinExistence type="predicted"/>
<protein>
    <submittedName>
        <fullName evidence="1">Uncharacterized protein</fullName>
    </submittedName>
</protein>
<dbReference type="EMBL" id="BPLQ01013294">
    <property type="protein sequence ID" value="GIY71179.1"/>
    <property type="molecule type" value="Genomic_DNA"/>
</dbReference>
<evidence type="ECO:0000313" key="2">
    <source>
        <dbReference type="Proteomes" id="UP001054837"/>
    </source>
</evidence>
<name>A0AAV4VNK2_9ARAC</name>
<reference evidence="1 2" key="1">
    <citation type="submission" date="2021-06" db="EMBL/GenBank/DDBJ databases">
        <title>Caerostris darwini draft genome.</title>
        <authorList>
            <person name="Kono N."/>
            <person name="Arakawa K."/>
        </authorList>
    </citation>
    <scope>NUCLEOTIDE SEQUENCE [LARGE SCALE GENOMIC DNA]</scope>
</reference>
<accession>A0AAV4VNK2</accession>
<gene>
    <name evidence="1" type="ORF">CDAR_472361</name>
</gene>
<sequence>MQQILLKDCSIKRGLRDRFVSKDNTIKRAVFEDNNHNNVNSLVVRDRQWHNVNPLAIRAMQRHNVNSLAIHDIQRKACMRVYGIQCHNANFLLAIHDMQCNKVNSLVVHVMQWHNVNSQFSRCPWYAVPQY</sequence>